<proteinExistence type="predicted"/>
<accession>I0GV71</accession>
<evidence type="ECO:0000313" key="1">
    <source>
        <dbReference type="EMBL" id="BAL84658.1"/>
    </source>
</evidence>
<reference evidence="1 2" key="1">
    <citation type="submission" date="2011-10" db="EMBL/GenBank/DDBJ databases">
        <title>Whole genome sequence of Selenomonas ruminantium subsp. lactilytica TAM6421.</title>
        <authorList>
            <person name="Oguchi A."/>
            <person name="Ankai A."/>
            <person name="Kaneko J."/>
            <person name="Yamada-Narita S."/>
            <person name="Fukui S."/>
            <person name="Takahashi M."/>
            <person name="Onodera T."/>
            <person name="Kojima S."/>
            <person name="Fushimi T."/>
            <person name="Abe N."/>
            <person name="Kamio Y."/>
            <person name="Yamazaki S."/>
            <person name="Fujita N."/>
        </authorList>
    </citation>
    <scope>NUCLEOTIDE SEQUENCE [LARGE SCALE GENOMIC DNA]</scope>
    <source>
        <strain evidence="2">NBRC 103574 / TAM6421</strain>
        <plasmid evidence="1 2">pSRC4</plasmid>
    </source>
</reference>
<protein>
    <submittedName>
        <fullName evidence="1">Uncharacterized protein</fullName>
    </submittedName>
</protein>
<gene>
    <name evidence="1" type="ordered locus">SELR_pSRC400070</name>
</gene>
<organism evidence="1 2">
    <name type="scientific">Selenomonas ruminantium subsp. lactilytica (strain NBRC 103574 / TAM6421)</name>
    <dbReference type="NCBI Taxonomy" id="927704"/>
    <lineage>
        <taxon>Bacteria</taxon>
        <taxon>Bacillati</taxon>
        <taxon>Bacillota</taxon>
        <taxon>Negativicutes</taxon>
        <taxon>Selenomonadales</taxon>
        <taxon>Selenomonadaceae</taxon>
        <taxon>Selenomonas</taxon>
    </lineage>
</organism>
<dbReference type="AlphaFoldDB" id="I0GV71"/>
<dbReference type="PATRIC" id="fig|927704.6.peg.3420"/>
<keyword evidence="1" id="KW-0614">Plasmid</keyword>
<geneLocation type="plasmid" evidence="1 2">
    <name>pSRC4</name>
</geneLocation>
<name>I0GV71_SELRL</name>
<dbReference type="Proteomes" id="UP000007887">
    <property type="component" value="Plasmid pSRC4"/>
</dbReference>
<dbReference type="HOGENOM" id="CLU_2976743_0_0_9"/>
<dbReference type="KEGG" id="sri:SELR_pSRC400070"/>
<dbReference type="RefSeq" id="WP_014425958.1">
    <property type="nucleotide sequence ID" value="NC_017069.1"/>
</dbReference>
<sequence length="58" mass="6923">MKIRVYFKKITEGDVVIDVPDDTPTCDYREIAEREHSDMDLYVGADRFEMTDYELEEE</sequence>
<dbReference type="EMBL" id="AP012294">
    <property type="protein sequence ID" value="BAL84658.1"/>
    <property type="molecule type" value="Genomic_DNA"/>
</dbReference>
<evidence type="ECO:0000313" key="2">
    <source>
        <dbReference type="Proteomes" id="UP000007887"/>
    </source>
</evidence>